<dbReference type="InterPro" id="IPR019533">
    <property type="entry name" value="Peptidase_S26"/>
</dbReference>
<dbReference type="SUPFAM" id="SSF51306">
    <property type="entry name" value="LexA/Signal peptidase"/>
    <property type="match status" value="1"/>
</dbReference>
<evidence type="ECO:0000256" key="4">
    <source>
        <dbReference type="ARBA" id="ARBA00013208"/>
    </source>
</evidence>
<accession>A0ABS4DAU2</accession>
<dbReference type="Pfam" id="PF10502">
    <property type="entry name" value="Peptidase_S26"/>
    <property type="match status" value="1"/>
</dbReference>
<protein>
    <recommendedName>
        <fullName evidence="4 6">Signal peptidase I</fullName>
        <ecNumber evidence="4 6">3.4.21.89</ecNumber>
    </recommendedName>
</protein>
<keyword evidence="5 6" id="KW-0378">Hydrolase</keyword>
<evidence type="ECO:0000313" key="10">
    <source>
        <dbReference type="Proteomes" id="UP001193081"/>
    </source>
</evidence>
<dbReference type="EC" id="3.4.21.89" evidence="4 6"/>
<evidence type="ECO:0000256" key="2">
    <source>
        <dbReference type="ARBA" id="ARBA00004401"/>
    </source>
</evidence>
<comment type="catalytic activity">
    <reaction evidence="1 6">
        <text>Cleavage of hydrophobic, N-terminal signal or leader sequences from secreted and periplasmic proteins.</text>
        <dbReference type="EC" id="3.4.21.89"/>
    </reaction>
</comment>
<comment type="similarity">
    <text evidence="3 6">Belongs to the peptidase S26 family.</text>
</comment>
<name>A0ABS4DAU2_9CHLR</name>
<sequence length="264" mass="29962">MEDTPLRPGQRDEVARSVQHERSPGDDQPWTQLAEPPHPGLRLTQVRRVVRELLETALFILLIFFIVRGMVQNFKIEGSSMEPTMHSGQYILVNKLVYFHFDLNAPLRLMPGQEDLPQRIIYPFHQPRRGDIVVFEYPNDVAKDYIKRVIGLPGDSVEIRDGKVFVNGQELAQPYLGGASTYCMINSACQTVPLVVPEGHLFVMGDNRANSSDSREWGPLAFERVVGKAWFVYYPLSEWGLVPHHDYASLADAHQPPAELAFEP</sequence>
<keyword evidence="6" id="KW-1133">Transmembrane helix</keyword>
<dbReference type="GO" id="GO:0009003">
    <property type="term" value="F:signal peptidase activity"/>
    <property type="evidence" value="ECO:0007669"/>
    <property type="project" value="UniProtKB-EC"/>
</dbReference>
<comment type="subcellular location">
    <subcellularLocation>
        <location evidence="2">Cell membrane</location>
        <topology evidence="2">Single-pass type II membrane protein</topology>
    </subcellularLocation>
    <subcellularLocation>
        <location evidence="6">Membrane</location>
        <topology evidence="6">Single-pass type II membrane protein</topology>
    </subcellularLocation>
</comment>
<feature type="transmembrane region" description="Helical" evidence="6">
    <location>
        <begin position="53"/>
        <end position="71"/>
    </location>
</feature>
<dbReference type="PANTHER" id="PTHR43390">
    <property type="entry name" value="SIGNAL PEPTIDASE I"/>
    <property type="match status" value="1"/>
</dbReference>
<keyword evidence="6" id="KW-0812">Transmembrane</keyword>
<dbReference type="Gene3D" id="2.10.109.10">
    <property type="entry name" value="Umud Fragment, subunit A"/>
    <property type="match status" value="1"/>
</dbReference>
<evidence type="ECO:0000256" key="5">
    <source>
        <dbReference type="ARBA" id="ARBA00022801"/>
    </source>
</evidence>
<gene>
    <name evidence="9" type="primary">lepB</name>
    <name evidence="9" type="ORF">EYB53_012705</name>
</gene>
<dbReference type="PROSITE" id="PS00761">
    <property type="entry name" value="SPASE_I_3"/>
    <property type="match status" value="1"/>
</dbReference>
<keyword evidence="6" id="KW-0472">Membrane</keyword>
<feature type="domain" description="Peptidase S26" evidence="8">
    <location>
        <begin position="52"/>
        <end position="234"/>
    </location>
</feature>
<dbReference type="NCBIfam" id="TIGR02227">
    <property type="entry name" value="sigpep_I_bact"/>
    <property type="match status" value="1"/>
</dbReference>
<dbReference type="InterPro" id="IPR019758">
    <property type="entry name" value="Pept_S26A_signal_pept_1_CS"/>
</dbReference>
<dbReference type="InterPro" id="IPR019757">
    <property type="entry name" value="Pept_S26A_signal_pept_1_Lys-AS"/>
</dbReference>
<evidence type="ECO:0000259" key="8">
    <source>
        <dbReference type="Pfam" id="PF10502"/>
    </source>
</evidence>
<reference evidence="9 10" key="1">
    <citation type="submission" date="2021-03" db="EMBL/GenBank/DDBJ databases">
        <authorList>
            <person name="Grouzdev D.S."/>
        </authorList>
    </citation>
    <scope>NUCLEOTIDE SEQUENCE [LARGE SCALE GENOMIC DNA]</scope>
    <source>
        <strain evidence="9 10">M50-1</strain>
    </source>
</reference>
<proteinExistence type="inferred from homology"/>
<dbReference type="EMBL" id="SIJK02000021">
    <property type="protein sequence ID" value="MBP1466568.1"/>
    <property type="molecule type" value="Genomic_DNA"/>
</dbReference>
<feature type="region of interest" description="Disordered" evidence="7">
    <location>
        <begin position="1"/>
        <end position="37"/>
    </location>
</feature>
<evidence type="ECO:0000256" key="6">
    <source>
        <dbReference type="RuleBase" id="RU362042"/>
    </source>
</evidence>
<dbReference type="InterPro" id="IPR000223">
    <property type="entry name" value="Pept_S26A_signal_pept_1"/>
</dbReference>
<keyword evidence="6" id="KW-0645">Protease</keyword>
<evidence type="ECO:0000256" key="3">
    <source>
        <dbReference type="ARBA" id="ARBA00009370"/>
    </source>
</evidence>
<dbReference type="CDD" id="cd06530">
    <property type="entry name" value="S26_SPase_I"/>
    <property type="match status" value="1"/>
</dbReference>
<dbReference type="InterPro" id="IPR036286">
    <property type="entry name" value="LexA/Signal_pep-like_sf"/>
</dbReference>
<evidence type="ECO:0000313" key="9">
    <source>
        <dbReference type="EMBL" id="MBP1466568.1"/>
    </source>
</evidence>
<organism evidence="9 10">
    <name type="scientific">Candidatus Chloroploca mongolica</name>
    <dbReference type="NCBI Taxonomy" id="2528176"/>
    <lineage>
        <taxon>Bacteria</taxon>
        <taxon>Bacillati</taxon>
        <taxon>Chloroflexota</taxon>
        <taxon>Chloroflexia</taxon>
        <taxon>Chloroflexales</taxon>
        <taxon>Chloroflexineae</taxon>
        <taxon>Oscillochloridaceae</taxon>
        <taxon>Candidatus Chloroploca</taxon>
    </lineage>
</organism>
<dbReference type="PRINTS" id="PR00727">
    <property type="entry name" value="LEADERPTASE"/>
</dbReference>
<dbReference type="PROSITE" id="PS00760">
    <property type="entry name" value="SPASE_I_2"/>
    <property type="match status" value="1"/>
</dbReference>
<comment type="caution">
    <text evidence="9">The sequence shown here is derived from an EMBL/GenBank/DDBJ whole genome shotgun (WGS) entry which is preliminary data.</text>
</comment>
<dbReference type="RefSeq" id="WP_135478558.1">
    <property type="nucleotide sequence ID" value="NZ_SIJK02000021.1"/>
</dbReference>
<dbReference type="PANTHER" id="PTHR43390:SF1">
    <property type="entry name" value="CHLOROPLAST PROCESSING PEPTIDASE"/>
    <property type="match status" value="1"/>
</dbReference>
<evidence type="ECO:0000256" key="1">
    <source>
        <dbReference type="ARBA" id="ARBA00000677"/>
    </source>
</evidence>
<dbReference type="Proteomes" id="UP001193081">
    <property type="component" value="Unassembled WGS sequence"/>
</dbReference>
<keyword evidence="10" id="KW-1185">Reference proteome</keyword>
<evidence type="ECO:0000256" key="7">
    <source>
        <dbReference type="SAM" id="MobiDB-lite"/>
    </source>
</evidence>
<feature type="compositionally biased region" description="Basic and acidic residues" evidence="7">
    <location>
        <begin position="9"/>
        <end position="25"/>
    </location>
</feature>